<dbReference type="GO" id="GO:0016239">
    <property type="term" value="P:positive regulation of macroautophagy"/>
    <property type="evidence" value="ECO:0007669"/>
    <property type="project" value="TreeGrafter"/>
</dbReference>
<dbReference type="GO" id="GO:0035438">
    <property type="term" value="F:cyclic-di-GMP binding"/>
    <property type="evidence" value="ECO:0007669"/>
    <property type="project" value="TreeGrafter"/>
</dbReference>
<keyword evidence="12 15" id="KW-0472">Membrane</keyword>
<evidence type="ECO:0000259" key="16">
    <source>
        <dbReference type="Pfam" id="PF15009"/>
    </source>
</evidence>
<keyword evidence="19" id="KW-1185">Reference proteome</keyword>
<dbReference type="GO" id="GO:0000421">
    <property type="term" value="C:autophagosome membrane"/>
    <property type="evidence" value="ECO:0007669"/>
    <property type="project" value="UniProtKB-SubCell"/>
</dbReference>
<evidence type="ECO:0000256" key="13">
    <source>
        <dbReference type="ARBA" id="ARBA00024169"/>
    </source>
</evidence>
<evidence type="ECO:0000256" key="10">
    <source>
        <dbReference type="ARBA" id="ARBA00022824"/>
    </source>
</evidence>
<name>A0A9Q1IT36_SYNKA</name>
<dbReference type="Proteomes" id="UP001152622">
    <property type="component" value="Chromosome 8"/>
</dbReference>
<feature type="transmembrane region" description="Helical" evidence="15">
    <location>
        <begin position="113"/>
        <end position="133"/>
    </location>
</feature>
<feature type="domain" description="STING ligand-binding" evidence="16">
    <location>
        <begin position="178"/>
        <end position="367"/>
    </location>
</feature>
<feature type="region of interest" description="Disordered" evidence="14">
    <location>
        <begin position="396"/>
        <end position="420"/>
    </location>
</feature>
<dbReference type="InterPro" id="IPR047191">
    <property type="entry name" value="STING_C_chordates"/>
</dbReference>
<evidence type="ECO:0000313" key="18">
    <source>
        <dbReference type="EMBL" id="KAJ8351444.1"/>
    </source>
</evidence>
<dbReference type="InterPro" id="IPR055432">
    <property type="entry name" value="STING_LBD"/>
</dbReference>
<dbReference type="GO" id="GO:0005789">
    <property type="term" value="C:endoplasmic reticulum membrane"/>
    <property type="evidence" value="ECO:0007669"/>
    <property type="project" value="UniProtKB-SubCell"/>
</dbReference>
<dbReference type="PANTHER" id="PTHR34339">
    <property type="entry name" value="STIMULATOR OF INTERFERON GENES PROTEIN"/>
    <property type="match status" value="1"/>
</dbReference>
<dbReference type="GO" id="GO:0048471">
    <property type="term" value="C:perinuclear region of cytoplasm"/>
    <property type="evidence" value="ECO:0007669"/>
    <property type="project" value="UniProtKB-SubCell"/>
</dbReference>
<dbReference type="GO" id="GO:0061709">
    <property type="term" value="P:reticulophagy"/>
    <property type="evidence" value="ECO:0007669"/>
    <property type="project" value="TreeGrafter"/>
</dbReference>
<keyword evidence="9" id="KW-0547">Nucleotide-binding</keyword>
<dbReference type="InterPro" id="IPR029158">
    <property type="entry name" value="STING"/>
</dbReference>
<dbReference type="CDD" id="cd22658">
    <property type="entry name" value="STING_C_metazoan-like"/>
    <property type="match status" value="1"/>
</dbReference>
<reference evidence="18" key="1">
    <citation type="journal article" date="2023" name="Science">
        <title>Genome structures resolve the early diversification of teleost fishes.</title>
        <authorList>
            <person name="Parey E."/>
            <person name="Louis A."/>
            <person name="Montfort J."/>
            <person name="Bouchez O."/>
            <person name="Roques C."/>
            <person name="Iampietro C."/>
            <person name="Lluch J."/>
            <person name="Castinel A."/>
            <person name="Donnadieu C."/>
            <person name="Desvignes T."/>
            <person name="Floi Bucao C."/>
            <person name="Jouanno E."/>
            <person name="Wen M."/>
            <person name="Mejri S."/>
            <person name="Dirks R."/>
            <person name="Jansen H."/>
            <person name="Henkel C."/>
            <person name="Chen W.J."/>
            <person name="Zahm M."/>
            <person name="Cabau C."/>
            <person name="Klopp C."/>
            <person name="Thompson A.W."/>
            <person name="Robinson-Rechavi M."/>
            <person name="Braasch I."/>
            <person name="Lecointre G."/>
            <person name="Bobe J."/>
            <person name="Postlethwait J.H."/>
            <person name="Berthelot C."/>
            <person name="Roest Crollius H."/>
            <person name="Guiguen Y."/>
        </authorList>
    </citation>
    <scope>NUCLEOTIDE SEQUENCE</scope>
    <source>
        <strain evidence="18">WJC10195</strain>
    </source>
</reference>
<evidence type="ECO:0000313" key="19">
    <source>
        <dbReference type="Proteomes" id="UP001152622"/>
    </source>
</evidence>
<dbReference type="PANTHER" id="PTHR34339:SF1">
    <property type="entry name" value="STIMULATOR OF INTERFERON GENES PROTEIN"/>
    <property type="match status" value="1"/>
</dbReference>
<dbReference type="GO" id="GO:0002218">
    <property type="term" value="P:activation of innate immune response"/>
    <property type="evidence" value="ECO:0007669"/>
    <property type="project" value="InterPro"/>
</dbReference>
<evidence type="ECO:0000256" key="2">
    <source>
        <dbReference type="ARBA" id="ARBA00004477"/>
    </source>
</evidence>
<evidence type="ECO:0000256" key="9">
    <source>
        <dbReference type="ARBA" id="ARBA00022741"/>
    </source>
</evidence>
<dbReference type="Gene3D" id="3.40.50.12100">
    <property type="entry name" value="Stimulator of interferon genes protein"/>
    <property type="match status" value="1"/>
</dbReference>
<dbReference type="OrthoDB" id="6053839at2759"/>
<sequence>MQDRLSPRFGAKVFQFTVERKYYWDMLRLEGPLRLLPQPRGRLPSYCAGAAAAVILLATNLFLGHTQFCRHAVIAALGIALGTILQGVCLLTEEYLHHLVSRYHGSLPRMLRACFSGAPLLLGVVVVLVLWAGSLQLKLADWYVVAMTGGFSLLLKAFGIMSPTPVEISEICEQRKINVAHGLAWSFYTGYLKIVLPKLVDSIEQYHRHKGNSSTLRHRDSWRLHIVIPLSAFIPDKLEEADRRVRFHDNLPEIAIDRAGVRRRVYKHSVYAVLDHQGQPHHCVLEYATPLQTLYLMSQDSSAGLSSEERRQQVLLFIHTLQGILEESVECRNRYRLIVLDDEREQEGEPDPYFLSKTILKQLQQEEREEYPVAPPRDKLFKPEVLSRVPTLMISDDLPSPLRDPVEMNDPSLGPIHQWK</sequence>
<evidence type="ECO:0000256" key="6">
    <source>
        <dbReference type="ARBA" id="ARBA00009027"/>
    </source>
</evidence>
<evidence type="ECO:0000256" key="8">
    <source>
        <dbReference type="ARBA" id="ARBA00022692"/>
    </source>
</evidence>
<dbReference type="FunFam" id="1.20.5.5200:FF:000001">
    <property type="entry name" value="Stimulator of interferon genes protein"/>
    <property type="match status" value="1"/>
</dbReference>
<dbReference type="GO" id="GO:0033116">
    <property type="term" value="C:endoplasmic reticulum-Golgi intermediate compartment membrane"/>
    <property type="evidence" value="ECO:0007669"/>
    <property type="project" value="UniProtKB-SubCell"/>
</dbReference>
<evidence type="ECO:0000256" key="15">
    <source>
        <dbReference type="SAM" id="Phobius"/>
    </source>
</evidence>
<evidence type="ECO:0000256" key="5">
    <source>
        <dbReference type="ARBA" id="ARBA00004653"/>
    </source>
</evidence>
<dbReference type="EMBL" id="JAINUF010000008">
    <property type="protein sequence ID" value="KAJ8351444.1"/>
    <property type="molecule type" value="Genomic_DNA"/>
</dbReference>
<evidence type="ECO:0000256" key="12">
    <source>
        <dbReference type="ARBA" id="ARBA00023136"/>
    </source>
</evidence>
<dbReference type="GO" id="GO:0061507">
    <property type="term" value="F:2',3'-cyclic GMP-AMP binding"/>
    <property type="evidence" value="ECO:0007669"/>
    <property type="project" value="TreeGrafter"/>
</dbReference>
<evidence type="ECO:0000256" key="1">
    <source>
        <dbReference type="ARBA" id="ARBA00004457"/>
    </source>
</evidence>
<dbReference type="FunFam" id="3.40.50.12100:FF:000001">
    <property type="entry name" value="Stimulator of interferon genes protein"/>
    <property type="match status" value="1"/>
</dbReference>
<dbReference type="GO" id="GO:0000045">
    <property type="term" value="P:autophagosome assembly"/>
    <property type="evidence" value="ECO:0007669"/>
    <property type="project" value="TreeGrafter"/>
</dbReference>
<comment type="caution">
    <text evidence="18">The sequence shown here is derived from an EMBL/GenBank/DDBJ whole genome shotgun (WGS) entry which is preliminary data.</text>
</comment>
<gene>
    <name evidence="18" type="ORF">SKAU_G00229200</name>
</gene>
<evidence type="ECO:0000256" key="3">
    <source>
        <dbReference type="ARBA" id="ARBA00004542"/>
    </source>
</evidence>
<dbReference type="AlphaFoldDB" id="A0A9Q1IT36"/>
<dbReference type="GO" id="GO:0051607">
    <property type="term" value="P:defense response to virus"/>
    <property type="evidence" value="ECO:0007669"/>
    <property type="project" value="TreeGrafter"/>
</dbReference>
<dbReference type="InterPro" id="IPR038623">
    <property type="entry name" value="STING_C_sf"/>
</dbReference>
<keyword evidence="11 15" id="KW-1133">Transmembrane helix</keyword>
<dbReference type="Gene3D" id="1.20.5.5200">
    <property type="match status" value="1"/>
</dbReference>
<protein>
    <recommendedName>
        <fullName evidence="7">Stimulator of interferon genes protein</fullName>
    </recommendedName>
</protein>
<accession>A0A9Q1IT36</accession>
<comment type="catalytic activity">
    <reaction evidence="13">
        <text>H(+)(in) = H(+)(out)</text>
        <dbReference type="Rhea" id="RHEA:34979"/>
        <dbReference type="ChEBI" id="CHEBI:15378"/>
    </reaction>
</comment>
<comment type="subcellular location">
    <subcellularLocation>
        <location evidence="4">Cytoplasm</location>
        <location evidence="4">Perinuclear region</location>
    </subcellularLocation>
    <subcellularLocation>
        <location evidence="3">Cytoplasmic vesicle</location>
        <location evidence="3">Autophagosome membrane</location>
        <topology evidence="3">Multi-pass membrane protein</topology>
    </subcellularLocation>
    <subcellularLocation>
        <location evidence="2">Endoplasmic reticulum membrane</location>
        <topology evidence="2">Multi-pass membrane protein</topology>
    </subcellularLocation>
    <subcellularLocation>
        <location evidence="1">Endoplasmic reticulum-Golgi intermediate compartment membrane</location>
        <topology evidence="1">Multi-pass membrane protein</topology>
    </subcellularLocation>
    <subcellularLocation>
        <location evidence="5">Golgi apparatus membrane</location>
        <topology evidence="5">Multi-pass membrane protein</topology>
    </subcellularLocation>
</comment>
<evidence type="ECO:0000256" key="14">
    <source>
        <dbReference type="SAM" id="MobiDB-lite"/>
    </source>
</evidence>
<dbReference type="GO" id="GO:0045087">
    <property type="term" value="P:innate immune response"/>
    <property type="evidence" value="ECO:0007669"/>
    <property type="project" value="TreeGrafter"/>
</dbReference>
<feature type="transmembrane region" description="Helical" evidence="15">
    <location>
        <begin position="71"/>
        <end position="92"/>
    </location>
</feature>
<organism evidence="18 19">
    <name type="scientific">Synaphobranchus kaupii</name>
    <name type="common">Kaup's arrowtooth eel</name>
    <dbReference type="NCBI Taxonomy" id="118154"/>
    <lineage>
        <taxon>Eukaryota</taxon>
        <taxon>Metazoa</taxon>
        <taxon>Chordata</taxon>
        <taxon>Craniata</taxon>
        <taxon>Vertebrata</taxon>
        <taxon>Euteleostomi</taxon>
        <taxon>Actinopterygii</taxon>
        <taxon>Neopterygii</taxon>
        <taxon>Teleostei</taxon>
        <taxon>Anguilliformes</taxon>
        <taxon>Synaphobranchidae</taxon>
        <taxon>Synaphobranchus</taxon>
    </lineage>
</organism>
<comment type="similarity">
    <text evidence="6">Belongs to the STING family.</text>
</comment>
<feature type="transmembrane region" description="Helical" evidence="15">
    <location>
        <begin position="43"/>
        <end position="65"/>
    </location>
</feature>
<keyword evidence="10" id="KW-0256">Endoplasmic reticulum</keyword>
<feature type="transmembrane region" description="Helical" evidence="15">
    <location>
        <begin position="139"/>
        <end position="158"/>
    </location>
</feature>
<evidence type="ECO:0000256" key="11">
    <source>
        <dbReference type="ARBA" id="ARBA00022989"/>
    </source>
</evidence>
<keyword evidence="8 15" id="KW-0812">Transmembrane</keyword>
<evidence type="ECO:0000259" key="17">
    <source>
        <dbReference type="Pfam" id="PF23417"/>
    </source>
</evidence>
<dbReference type="GO" id="GO:0032481">
    <property type="term" value="P:positive regulation of type I interferon production"/>
    <property type="evidence" value="ECO:0007669"/>
    <property type="project" value="InterPro"/>
</dbReference>
<proteinExistence type="inferred from homology"/>
<evidence type="ECO:0000256" key="4">
    <source>
        <dbReference type="ARBA" id="ARBA00004556"/>
    </source>
</evidence>
<dbReference type="InterPro" id="IPR055434">
    <property type="entry name" value="STING_TM"/>
</dbReference>
<feature type="domain" description="STING transmembrane" evidence="17">
    <location>
        <begin position="71"/>
        <end position="176"/>
    </location>
</feature>
<dbReference type="Pfam" id="PF23417">
    <property type="entry name" value="STING_TM"/>
    <property type="match status" value="1"/>
</dbReference>
<dbReference type="Pfam" id="PF15009">
    <property type="entry name" value="STING_LBD"/>
    <property type="match status" value="1"/>
</dbReference>
<evidence type="ECO:0000256" key="7">
    <source>
        <dbReference type="ARBA" id="ARBA00018708"/>
    </source>
</evidence>
<dbReference type="GO" id="GO:0000139">
    <property type="term" value="C:Golgi membrane"/>
    <property type="evidence" value="ECO:0007669"/>
    <property type="project" value="UniProtKB-SubCell"/>
</dbReference>